<dbReference type="InterPro" id="IPR018004">
    <property type="entry name" value="KilA/APSES_HTH"/>
</dbReference>
<evidence type="ECO:0000313" key="2">
    <source>
        <dbReference type="EMBL" id="QEP40399.1"/>
    </source>
</evidence>
<dbReference type="AlphaFoldDB" id="A0A5C2HC56"/>
<dbReference type="RefSeq" id="WP_066388130.1">
    <property type="nucleotide sequence ID" value="NZ_CP036246.2"/>
</dbReference>
<evidence type="ECO:0000313" key="3">
    <source>
        <dbReference type="Proteomes" id="UP000322644"/>
    </source>
</evidence>
<dbReference type="KEGG" id="apoc:APORC_0785"/>
<sequence length="271" mass="31618">MANIKVLENEITVLKIEDEDYICITDIAKYKDNIFANDIIKNWLRNRNTIEFLGIWEQLNNPDFKPVEFDGFRKEAGLNSFTMSPTKWIQGTNAIGIVAKSGRYGGTYAHKDIAFEFASWVSVEFKLYLIKEFQRLKEQELKQLGWDIRRNLTKINYKIHTDAIKENLIPKELNSSQINFVYASEADILNVALFGMTSKEWREQNKDEKGNIRDTANVKELVCLANMESLNAHFINEGLSQKDRLQKLNKIAIEQMKILSREYVRKLEKVR</sequence>
<dbReference type="InterPro" id="IPR017880">
    <property type="entry name" value="KilA_N"/>
</dbReference>
<gene>
    <name evidence="2" type="ORF">APORC_0785</name>
</gene>
<evidence type="ECO:0000259" key="1">
    <source>
        <dbReference type="PROSITE" id="PS51301"/>
    </source>
</evidence>
<name>A0A5C2HC56_9BACT</name>
<reference evidence="2 3" key="1">
    <citation type="submission" date="2019-09" db="EMBL/GenBank/DDBJ databases">
        <title>Complete genome sequencing of four Arcobacter species reveals a diverse suite of mobile elements.</title>
        <authorList>
            <person name="Miller W.G."/>
            <person name="Yee E."/>
            <person name="Bono J.L."/>
        </authorList>
    </citation>
    <scope>NUCLEOTIDE SEQUENCE [LARGE SCALE GENOMIC DNA]</scope>
    <source>
        <strain evidence="2 3">CCUG 56899</strain>
    </source>
</reference>
<reference evidence="2 3" key="2">
    <citation type="submission" date="2019-09" db="EMBL/GenBank/DDBJ databases">
        <title>Taxonomic note: a critical rebuttal of the proposed division of the genus Arcobacter into six genera, emended descriptions of Arcobacter anaerophilus and the genus Arcobacter, and an assessment of genus-level boundaries for Epsilonproteobacteria using in silico genomic comparator tools.</title>
        <authorList>
            <person name="On S.L.W."/>
            <person name="Miller W.G."/>
            <person name="Biggs P."/>
            <person name="Cornelius A."/>
            <person name="Vandamme P."/>
        </authorList>
    </citation>
    <scope>NUCLEOTIDE SEQUENCE [LARGE SCALE GENOMIC DNA]</scope>
    <source>
        <strain evidence="2 3">CCUG 56899</strain>
    </source>
</reference>
<protein>
    <submittedName>
        <fullName evidence="2">KilA-N domain-containing protein</fullName>
    </submittedName>
</protein>
<organism evidence="2 3">
    <name type="scientific">Arcobacter porcinus</name>
    <dbReference type="NCBI Taxonomy" id="1935204"/>
    <lineage>
        <taxon>Bacteria</taxon>
        <taxon>Pseudomonadati</taxon>
        <taxon>Campylobacterota</taxon>
        <taxon>Epsilonproteobacteria</taxon>
        <taxon>Campylobacterales</taxon>
        <taxon>Arcobacteraceae</taxon>
        <taxon>Arcobacter</taxon>
    </lineage>
</organism>
<dbReference type="PROSITE" id="PS51301">
    <property type="entry name" value="KILA_N"/>
    <property type="match status" value="1"/>
</dbReference>
<dbReference type="SMART" id="SM01252">
    <property type="entry name" value="KilA-N"/>
    <property type="match status" value="1"/>
</dbReference>
<accession>A0A5C2HC56</accession>
<proteinExistence type="predicted"/>
<dbReference type="EMBL" id="CP036246">
    <property type="protein sequence ID" value="QEP40399.1"/>
    <property type="molecule type" value="Genomic_DNA"/>
</dbReference>
<dbReference type="Pfam" id="PF04383">
    <property type="entry name" value="KilA-N"/>
    <property type="match status" value="1"/>
</dbReference>
<dbReference type="Proteomes" id="UP000322644">
    <property type="component" value="Chromosome"/>
</dbReference>
<feature type="domain" description="KilA-N" evidence="1">
    <location>
        <begin position="1"/>
        <end position="136"/>
    </location>
</feature>